<keyword evidence="4" id="KW-1185">Reference proteome</keyword>
<keyword evidence="1" id="KW-0175">Coiled coil</keyword>
<dbReference type="PROSITE" id="PS50181">
    <property type="entry name" value="FBOX"/>
    <property type="match status" value="1"/>
</dbReference>
<dbReference type="SUPFAM" id="SSF52047">
    <property type="entry name" value="RNI-like"/>
    <property type="match status" value="1"/>
</dbReference>
<organism evidence="3 4">
    <name type="scientific">Pterulicium gracile</name>
    <dbReference type="NCBI Taxonomy" id="1884261"/>
    <lineage>
        <taxon>Eukaryota</taxon>
        <taxon>Fungi</taxon>
        <taxon>Dikarya</taxon>
        <taxon>Basidiomycota</taxon>
        <taxon>Agaricomycotina</taxon>
        <taxon>Agaricomycetes</taxon>
        <taxon>Agaricomycetidae</taxon>
        <taxon>Agaricales</taxon>
        <taxon>Pleurotineae</taxon>
        <taxon>Pterulaceae</taxon>
        <taxon>Pterulicium</taxon>
    </lineage>
</organism>
<dbReference type="Proteomes" id="UP000305067">
    <property type="component" value="Unassembled WGS sequence"/>
</dbReference>
<accession>A0A5C3QGT7</accession>
<sequence length="563" mass="63066">MRSHGKQKRPQPQRSPCPCCGLPDTDSTCILNATPVERVPNSQVTREEVILAKQVVEEGQARIERLEEAIELLMAQHEIFHSVVADHMSFLSPINALPDDILWQIFLELRPDCGPWQVAVVCRRWRAAAISCSELWADLEYDYYGMGPEVGASQLAILLERSGSRPLRLSIRLPQHDARFDGPAHQPIVELIAANASRIRAISCEGSTNIFAEEVLDLLSLDTLIINNQGEIDEIGWLASDLPHRTPLLRRLELRHTELGETSSLSVPWSSLVELELCDINTNAAAILHILSQTSSLAKLVIAPPTWVQDELFIYSLHEVEVPRLRHLSVAFTVNDANSVSFHENTDDMYDDPTKQLPKLLQHLRAPRLEEMKLEDVTGEDLHAVCSFLEGSIPPLQVLHVKKLDLVTMASWATFIPLLAAVPTLEQFLLSFVNKPSEHVAGLETILAAMSLPIGIPREEDSPLLCPLITTISFHALMLPFSALQSVIESRVCAPAAILKTLHLSDIQWHLSREDLEACEDHPDGEIIMHRWLEGMKERGLEYTKMKVTPRYLRCGERARGGK</sequence>
<evidence type="ECO:0000313" key="4">
    <source>
        <dbReference type="Proteomes" id="UP000305067"/>
    </source>
</evidence>
<dbReference type="Gene3D" id="3.80.10.10">
    <property type="entry name" value="Ribonuclease Inhibitor"/>
    <property type="match status" value="1"/>
</dbReference>
<feature type="coiled-coil region" evidence="1">
    <location>
        <begin position="49"/>
        <end position="76"/>
    </location>
</feature>
<dbReference type="Gene3D" id="1.20.1280.50">
    <property type="match status" value="1"/>
</dbReference>
<evidence type="ECO:0000256" key="1">
    <source>
        <dbReference type="SAM" id="Coils"/>
    </source>
</evidence>
<name>A0A5C3QGT7_9AGAR</name>
<reference evidence="3 4" key="1">
    <citation type="journal article" date="2019" name="Nat. Ecol. Evol.">
        <title>Megaphylogeny resolves global patterns of mushroom evolution.</title>
        <authorList>
            <person name="Varga T."/>
            <person name="Krizsan K."/>
            <person name="Foldi C."/>
            <person name="Dima B."/>
            <person name="Sanchez-Garcia M."/>
            <person name="Sanchez-Ramirez S."/>
            <person name="Szollosi G.J."/>
            <person name="Szarkandi J.G."/>
            <person name="Papp V."/>
            <person name="Albert L."/>
            <person name="Andreopoulos W."/>
            <person name="Angelini C."/>
            <person name="Antonin V."/>
            <person name="Barry K.W."/>
            <person name="Bougher N.L."/>
            <person name="Buchanan P."/>
            <person name="Buyck B."/>
            <person name="Bense V."/>
            <person name="Catcheside P."/>
            <person name="Chovatia M."/>
            <person name="Cooper J."/>
            <person name="Damon W."/>
            <person name="Desjardin D."/>
            <person name="Finy P."/>
            <person name="Geml J."/>
            <person name="Haridas S."/>
            <person name="Hughes K."/>
            <person name="Justo A."/>
            <person name="Karasinski D."/>
            <person name="Kautmanova I."/>
            <person name="Kiss B."/>
            <person name="Kocsube S."/>
            <person name="Kotiranta H."/>
            <person name="LaButti K.M."/>
            <person name="Lechner B.E."/>
            <person name="Liimatainen K."/>
            <person name="Lipzen A."/>
            <person name="Lukacs Z."/>
            <person name="Mihaltcheva S."/>
            <person name="Morgado L.N."/>
            <person name="Niskanen T."/>
            <person name="Noordeloos M.E."/>
            <person name="Ohm R.A."/>
            <person name="Ortiz-Santana B."/>
            <person name="Ovrebo C."/>
            <person name="Racz N."/>
            <person name="Riley R."/>
            <person name="Savchenko A."/>
            <person name="Shiryaev A."/>
            <person name="Soop K."/>
            <person name="Spirin V."/>
            <person name="Szebenyi C."/>
            <person name="Tomsovsky M."/>
            <person name="Tulloss R.E."/>
            <person name="Uehling J."/>
            <person name="Grigoriev I.V."/>
            <person name="Vagvolgyi C."/>
            <person name="Papp T."/>
            <person name="Martin F.M."/>
            <person name="Miettinen O."/>
            <person name="Hibbett D.S."/>
            <person name="Nagy L.G."/>
        </authorList>
    </citation>
    <scope>NUCLEOTIDE SEQUENCE [LARGE SCALE GENOMIC DNA]</scope>
    <source>
        <strain evidence="3 4">CBS 309.79</strain>
    </source>
</reference>
<dbReference type="InterPro" id="IPR001810">
    <property type="entry name" value="F-box_dom"/>
</dbReference>
<gene>
    <name evidence="3" type="ORF">BDV98DRAFT_109373</name>
</gene>
<dbReference type="InterPro" id="IPR032675">
    <property type="entry name" value="LRR_dom_sf"/>
</dbReference>
<dbReference type="InterPro" id="IPR036047">
    <property type="entry name" value="F-box-like_dom_sf"/>
</dbReference>
<protein>
    <recommendedName>
        <fullName evidence="2">F-box domain-containing protein</fullName>
    </recommendedName>
</protein>
<proteinExistence type="predicted"/>
<dbReference type="Pfam" id="PF12937">
    <property type="entry name" value="F-box-like"/>
    <property type="match status" value="1"/>
</dbReference>
<dbReference type="SUPFAM" id="SSF81383">
    <property type="entry name" value="F-box domain"/>
    <property type="match status" value="1"/>
</dbReference>
<dbReference type="EMBL" id="ML178828">
    <property type="protein sequence ID" value="TFL00697.1"/>
    <property type="molecule type" value="Genomic_DNA"/>
</dbReference>
<evidence type="ECO:0000313" key="3">
    <source>
        <dbReference type="EMBL" id="TFL00697.1"/>
    </source>
</evidence>
<dbReference type="AlphaFoldDB" id="A0A5C3QGT7"/>
<evidence type="ECO:0000259" key="2">
    <source>
        <dbReference type="PROSITE" id="PS50181"/>
    </source>
</evidence>
<feature type="domain" description="F-box" evidence="2">
    <location>
        <begin position="91"/>
        <end position="139"/>
    </location>
</feature>